<feature type="compositionally biased region" description="Low complexity" evidence="1">
    <location>
        <begin position="583"/>
        <end position="600"/>
    </location>
</feature>
<feature type="compositionally biased region" description="Low complexity" evidence="1">
    <location>
        <begin position="734"/>
        <end position="748"/>
    </location>
</feature>
<feature type="compositionally biased region" description="Pro residues" evidence="1">
    <location>
        <begin position="680"/>
        <end position="689"/>
    </location>
</feature>
<feature type="compositionally biased region" description="Basic and acidic residues" evidence="1">
    <location>
        <begin position="366"/>
        <end position="375"/>
    </location>
</feature>
<feature type="compositionally biased region" description="Basic and acidic residues" evidence="1">
    <location>
        <begin position="1"/>
        <end position="13"/>
    </location>
</feature>
<dbReference type="RefSeq" id="WP_229706532.1">
    <property type="nucleotide sequence ID" value="NZ_BMNB01000045.1"/>
</dbReference>
<comment type="caution">
    <text evidence="2">The sequence shown here is derived from an EMBL/GenBank/DDBJ whole genome shotgun (WGS) entry which is preliminary data.</text>
</comment>
<evidence type="ECO:0000256" key="1">
    <source>
        <dbReference type="SAM" id="MobiDB-lite"/>
    </source>
</evidence>
<dbReference type="SUPFAM" id="SSF48452">
    <property type="entry name" value="TPR-like"/>
    <property type="match status" value="1"/>
</dbReference>
<feature type="compositionally biased region" description="Basic and acidic residues" evidence="1">
    <location>
        <begin position="150"/>
        <end position="217"/>
    </location>
</feature>
<protein>
    <recommendedName>
        <fullName evidence="4">WG repeat protein</fullName>
    </recommendedName>
</protein>
<dbReference type="PANTHER" id="PTHR37841">
    <property type="entry name" value="GLR2918 PROTEIN"/>
    <property type="match status" value="1"/>
</dbReference>
<feature type="compositionally biased region" description="Low complexity" evidence="1">
    <location>
        <begin position="616"/>
        <end position="646"/>
    </location>
</feature>
<dbReference type="Pfam" id="PF14903">
    <property type="entry name" value="WG_beta_rep"/>
    <property type="match status" value="3"/>
</dbReference>
<feature type="compositionally biased region" description="Pro residues" evidence="1">
    <location>
        <begin position="749"/>
        <end position="800"/>
    </location>
</feature>
<feature type="compositionally biased region" description="Low complexity" evidence="1">
    <location>
        <begin position="528"/>
        <end position="542"/>
    </location>
</feature>
<feature type="compositionally biased region" description="Basic and acidic residues" evidence="1">
    <location>
        <begin position="550"/>
        <end position="564"/>
    </location>
</feature>
<dbReference type="InterPro" id="IPR011990">
    <property type="entry name" value="TPR-like_helical_dom_sf"/>
</dbReference>
<feature type="compositionally biased region" description="Pro residues" evidence="1">
    <location>
        <begin position="601"/>
        <end position="615"/>
    </location>
</feature>
<dbReference type="Gene3D" id="1.25.40.10">
    <property type="entry name" value="Tetratricopeptide repeat domain"/>
    <property type="match status" value="1"/>
</dbReference>
<dbReference type="InterPro" id="IPR019734">
    <property type="entry name" value="TPR_rpt"/>
</dbReference>
<feature type="compositionally biased region" description="Basic and acidic residues" evidence="1">
    <location>
        <begin position="503"/>
        <end position="526"/>
    </location>
</feature>
<reference evidence="2" key="1">
    <citation type="journal article" date="2014" name="Int. J. Syst. Evol. Microbiol.">
        <title>Complete genome sequence of Corynebacterium casei LMG S-19264T (=DSM 44701T), isolated from a smear-ripened cheese.</title>
        <authorList>
            <consortium name="US DOE Joint Genome Institute (JGI-PGF)"/>
            <person name="Walter F."/>
            <person name="Albersmeier A."/>
            <person name="Kalinowski J."/>
            <person name="Ruckert C."/>
        </authorList>
    </citation>
    <scope>NUCLEOTIDE SEQUENCE</scope>
    <source>
        <strain evidence="2">CGMCC 4.7312</strain>
    </source>
</reference>
<keyword evidence="3" id="KW-1185">Reference proteome</keyword>
<feature type="compositionally biased region" description="Basic and acidic residues" evidence="1">
    <location>
        <begin position="410"/>
        <end position="431"/>
    </location>
</feature>
<feature type="region of interest" description="Disordered" evidence="1">
    <location>
        <begin position="1"/>
        <end position="902"/>
    </location>
</feature>
<feature type="compositionally biased region" description="Low complexity" evidence="1">
    <location>
        <begin position="862"/>
        <end position="896"/>
    </location>
</feature>
<feature type="compositionally biased region" description="Basic and acidic residues" evidence="1">
    <location>
        <begin position="316"/>
        <end position="341"/>
    </location>
</feature>
<evidence type="ECO:0000313" key="3">
    <source>
        <dbReference type="Proteomes" id="UP000608890"/>
    </source>
</evidence>
<reference evidence="2" key="2">
    <citation type="submission" date="2020-09" db="EMBL/GenBank/DDBJ databases">
        <authorList>
            <person name="Sun Q."/>
            <person name="Zhou Y."/>
        </authorList>
    </citation>
    <scope>NUCLEOTIDE SEQUENCE</scope>
    <source>
        <strain evidence="2">CGMCC 4.7312</strain>
    </source>
</reference>
<dbReference type="EMBL" id="BMNB01000045">
    <property type="protein sequence ID" value="GGM65031.1"/>
    <property type="molecule type" value="Genomic_DNA"/>
</dbReference>
<feature type="compositionally biased region" description="Basic and acidic residues" evidence="1">
    <location>
        <begin position="383"/>
        <end position="402"/>
    </location>
</feature>
<proteinExistence type="predicted"/>
<feature type="compositionally biased region" description="Pro residues" evidence="1">
    <location>
        <begin position="809"/>
        <end position="861"/>
    </location>
</feature>
<dbReference type="PANTHER" id="PTHR37841:SF1">
    <property type="entry name" value="DUF3298 DOMAIN-CONTAINING PROTEIN"/>
    <property type="match status" value="1"/>
</dbReference>
<evidence type="ECO:0008006" key="4">
    <source>
        <dbReference type="Google" id="ProtNLM"/>
    </source>
</evidence>
<feature type="compositionally biased region" description="Basic and acidic residues" evidence="1">
    <location>
        <begin position="482"/>
        <end position="496"/>
    </location>
</feature>
<evidence type="ECO:0000313" key="2">
    <source>
        <dbReference type="EMBL" id="GGM65031.1"/>
    </source>
</evidence>
<dbReference type="SMART" id="SM00028">
    <property type="entry name" value="TPR"/>
    <property type="match status" value="2"/>
</dbReference>
<feature type="compositionally biased region" description="Basic and acidic residues" evidence="1">
    <location>
        <begin position="85"/>
        <end position="132"/>
    </location>
</feature>
<name>A0A917U8D9_9ACTN</name>
<gene>
    <name evidence="2" type="ORF">GCM10011608_58000</name>
</gene>
<organism evidence="2 3">
    <name type="scientific">Micromonospora sonchi</name>
    <dbReference type="NCBI Taxonomy" id="1763543"/>
    <lineage>
        <taxon>Bacteria</taxon>
        <taxon>Bacillati</taxon>
        <taxon>Actinomycetota</taxon>
        <taxon>Actinomycetes</taxon>
        <taxon>Micromonosporales</taxon>
        <taxon>Micromonosporaceae</taxon>
        <taxon>Micromonospora</taxon>
    </lineage>
</organism>
<sequence length="1331" mass="141691">MSRGYADRWHDPSEPSWVGEPTSEWQPQFPGQRYPGDIGIDHHQPPPARGRASAVGRAEVPPLAPTRPDGTYVGRSWADEPDGWPGRHEVPEQRRHEGSNGARPHDRSYPAARPERPDGRHFPQTEPPRGRDGVTWSDVSSAGATNGAPPRRDRREPDRYPQRDTDRREPDRYSQRPGHREAEGYLRRDADRRDQREPDRHAQWPRRSEPTDRDQHRYRGTPVSPGRPGETGRPEPGWLPEPSEQRRRPAAPQRSAETASRGNPGDGAQQRPRYQWSSHPGEPAYDDGLRVDGYRAEFSVGDPDSAPYPDGYVDDAPGREPRDEWRDPDRSPGHARPEPTAREPQAFAGSPGGSLPWPEPGPLRPDTGRNHREYQRPAAPPPDRPRRDDLRPDAPDPERFAPDRPAAQRPDLDRPVSPAPDREPPQPDRPHLSVVPDLPVSPAAEYAPPVSPAGRARPVSPAAEYAPPVSPAGRVQPVSPAAERDRPDATRRDRPDTPTAGREWTHGPRPDLDRRPAAHAGHDPVGPRRPAASAGEPAPAGETVRPAPLHQHEVRPAPLHEHQVRPAPLLDQPVVATPPPVAPSVAAAPPAAGPTTAQPVSAPPARPPVSAPPAHRPVSAPAAPGAASRSSAPPGEGMDTPAAPAARKPTRYVPPPPAPNEHSPLRAPSDGPQAWFGSPAPDPAQPPSGPADTRPFRPDDSAAPTPTPAAPATPVSPAAAGSLFAPPAYPTSAPPAAEHTDAPSAWAPQMPPPAPPTSAPPFSTPPTSAPPAPPAPSAGEPPAPPVVAPFSAPPTPPPATAPTATSPISAPPPPLAPPISAPPAPPISAPPAPPISAPPAPPAPPASAVPASAPPAAPVSAPPIAASPAAAPAATPVSAPPVSAADGETAAEVAVAPEPPVDPEQVLANYRWRLDPTTLREVADDPEELRTVRERLTDKLDSALDNRSRARLLSLRAVVSRVLGDFDDALDDGRMALTYAEATGELRRAALAQARLAHVLRWRGEFAEADRLFAEANSAELPDRLRAALHEHAARCCYDQGRLIEACHHFERALDLRGEGDPELLARVRIGLDAIAARAAESGFGPYPRGWDEVLERDRDPVPARDGGQGLWGYADSEGDMVVPARYAEAQPFSDGLAWVRGPQTDRWSLIGLTGETVIEPTYLAVRPFSDGLAWVVRDESGWLAVDTGGEVVVPPGFADVRPFHKGVAAVRREGWGAVDRTGQVVVPTRYHGFHTALADGRYVDGFTDEGLAVVDVAGRKGVVDRTGQVIVAPAHPALLIHPVAFLATNGGGRWGALDRRGGPLIDPVFHHPNEVVAEIEALLTDASPVL</sequence>
<dbReference type="Proteomes" id="UP000608890">
    <property type="component" value="Unassembled WGS sequence"/>
</dbReference>
<accession>A0A917U8D9</accession>
<dbReference type="InterPro" id="IPR032774">
    <property type="entry name" value="WG_beta_rep"/>
</dbReference>